<dbReference type="PROSITE" id="PS51257">
    <property type="entry name" value="PROKAR_LIPOPROTEIN"/>
    <property type="match status" value="1"/>
</dbReference>
<dbReference type="InterPro" id="IPR051014">
    <property type="entry name" value="Cation_Transport_ATPase_IB"/>
</dbReference>
<evidence type="ECO:0000256" key="12">
    <source>
        <dbReference type="ARBA" id="ARBA00039097"/>
    </source>
</evidence>
<feature type="region of interest" description="Disordered" evidence="15">
    <location>
        <begin position="51"/>
        <end position="82"/>
    </location>
</feature>
<dbReference type="InterPro" id="IPR036412">
    <property type="entry name" value="HAD-like_sf"/>
</dbReference>
<evidence type="ECO:0000313" key="17">
    <source>
        <dbReference type="EMBL" id="MCK6262145.1"/>
    </source>
</evidence>
<dbReference type="Pfam" id="PF00403">
    <property type="entry name" value="HMA"/>
    <property type="match status" value="1"/>
</dbReference>
<dbReference type="Gene3D" id="2.70.150.10">
    <property type="entry name" value="Calcium-transporting ATPase, cytoplasmic transduction domain A"/>
    <property type="match status" value="1"/>
</dbReference>
<feature type="transmembrane region" description="Helical" evidence="14">
    <location>
        <begin position="739"/>
        <end position="757"/>
    </location>
</feature>
<dbReference type="PROSITE" id="PS01047">
    <property type="entry name" value="HMA_1"/>
    <property type="match status" value="1"/>
</dbReference>
<dbReference type="Pfam" id="PF00122">
    <property type="entry name" value="E1-E2_ATPase"/>
    <property type="match status" value="1"/>
</dbReference>
<dbReference type="CDD" id="cd07546">
    <property type="entry name" value="P-type_ATPase_Pb_Zn_Cd2-like"/>
    <property type="match status" value="1"/>
</dbReference>
<evidence type="ECO:0000256" key="15">
    <source>
        <dbReference type="SAM" id="MobiDB-lite"/>
    </source>
</evidence>
<dbReference type="EC" id="7.2.2.12" evidence="12"/>
<dbReference type="SUPFAM" id="SSF56784">
    <property type="entry name" value="HAD-like"/>
    <property type="match status" value="1"/>
</dbReference>
<evidence type="ECO:0000256" key="7">
    <source>
        <dbReference type="ARBA" id="ARBA00022741"/>
    </source>
</evidence>
<dbReference type="SFLD" id="SFLDS00003">
    <property type="entry name" value="Haloacid_Dehalogenase"/>
    <property type="match status" value="1"/>
</dbReference>
<dbReference type="SUPFAM" id="SSF81665">
    <property type="entry name" value="Calcium ATPase, transmembrane domain M"/>
    <property type="match status" value="1"/>
</dbReference>
<feature type="transmembrane region" description="Helical" evidence="14">
    <location>
        <begin position="402"/>
        <end position="423"/>
    </location>
</feature>
<evidence type="ECO:0000256" key="13">
    <source>
        <dbReference type="ARBA" id="ARBA00047308"/>
    </source>
</evidence>
<evidence type="ECO:0000256" key="11">
    <source>
        <dbReference type="ARBA" id="ARBA00023136"/>
    </source>
</evidence>
<evidence type="ECO:0000256" key="1">
    <source>
        <dbReference type="ARBA" id="ARBA00004651"/>
    </source>
</evidence>
<dbReference type="GO" id="GO:0016463">
    <property type="term" value="F:P-type zinc transporter activity"/>
    <property type="evidence" value="ECO:0007669"/>
    <property type="project" value="UniProtKB-EC"/>
</dbReference>
<dbReference type="GO" id="GO:0046872">
    <property type="term" value="F:metal ion binding"/>
    <property type="evidence" value="ECO:0007669"/>
    <property type="project" value="UniProtKB-KW"/>
</dbReference>
<dbReference type="Gene3D" id="3.40.50.1000">
    <property type="entry name" value="HAD superfamily/HAD-like"/>
    <property type="match status" value="1"/>
</dbReference>
<dbReference type="InterPro" id="IPR001757">
    <property type="entry name" value="P_typ_ATPase"/>
</dbReference>
<keyword evidence="3 14" id="KW-1003">Cell membrane</keyword>
<comment type="caution">
    <text evidence="14">Lacks conserved residue(s) required for the propagation of feature annotation.</text>
</comment>
<dbReference type="PANTHER" id="PTHR48085">
    <property type="entry name" value="CADMIUM/ZINC-TRANSPORTING ATPASE HMA2-RELATED"/>
    <property type="match status" value="1"/>
</dbReference>
<feature type="domain" description="HMA" evidence="16">
    <location>
        <begin position="92"/>
        <end position="157"/>
    </location>
</feature>
<dbReference type="NCBIfam" id="TIGR01525">
    <property type="entry name" value="ATPase-IB_hvy"/>
    <property type="match status" value="1"/>
</dbReference>
<dbReference type="PANTHER" id="PTHR48085:SF5">
    <property type="entry name" value="CADMIUM_ZINC-TRANSPORTING ATPASE HMA4-RELATED"/>
    <property type="match status" value="1"/>
</dbReference>
<dbReference type="InterPro" id="IPR023299">
    <property type="entry name" value="ATPase_P-typ_cyto_dom_N"/>
</dbReference>
<evidence type="ECO:0000256" key="4">
    <source>
        <dbReference type="ARBA" id="ARBA00022553"/>
    </source>
</evidence>
<dbReference type="InterPro" id="IPR059000">
    <property type="entry name" value="ATPase_P-type_domA"/>
</dbReference>
<dbReference type="PROSITE" id="PS00154">
    <property type="entry name" value="ATPASE_E1_E2"/>
    <property type="match status" value="1"/>
</dbReference>
<dbReference type="InterPro" id="IPR044492">
    <property type="entry name" value="P_typ_ATPase_HD_dom"/>
</dbReference>
<evidence type="ECO:0000256" key="14">
    <source>
        <dbReference type="RuleBase" id="RU362081"/>
    </source>
</evidence>
<dbReference type="AlphaFoldDB" id="A0A9X2BGR2"/>
<dbReference type="InterPro" id="IPR006121">
    <property type="entry name" value="HMA_dom"/>
</dbReference>
<dbReference type="NCBIfam" id="NF008262">
    <property type="entry name" value="PRK11033.1"/>
    <property type="match status" value="1"/>
</dbReference>
<evidence type="ECO:0000256" key="8">
    <source>
        <dbReference type="ARBA" id="ARBA00022840"/>
    </source>
</evidence>
<sequence>MCTKHAGCRSNKVTPAAAASSGCSTPKINSIQMAGVSTSSDSSCCSSSSCDSSASSNDEESESSCSPSLTSTEQTSTSTKIKNETNTAQSVLSQSWKIEGMDCPACARKVETAVNKIEGIKESKVLFATEKLVAKFNDPSVVNSIEQAVISAGFSFVTANNSQTETQTGWLPLLKQNGKIIAIAVAMVLAAIIKPSLPVLSEGLFIFTCLAGLYPIGKKAIQLAKSGTPFSIETLMSVAALGALYLGETVEAAMVLLLFLIGERLEAFAASRARSGVQALMALVPETATKIIDGQRVEVSASELNPGDVIEVSPGSRLPADGTLHDELASFDESALTGESIPVERYKSEAVMAGAVVADRVVRFTITSKQGENAIDRILHLIEEAESRKAPLERFLDKFSRWYTPLMMLVALAVITLPPLLFAQPWETWVYRGLALLLIACPCALVISTPAAITSGLAAGAKRGALIKGGAALEQLGKIETVAFDKTGTLTKGKPEVTNVIAFNEWEENSLLEVVGGIEVGSSHPLAVSLVKRAEEMGITLPEASEKQALIGSGVKGTVNGHIYQVCAPSKLTVSLHADIVAMVEQLEDEGKTVVIATKGEPECIGLIAWQDTLREDAKQAVKALQSLGIHSIMLTGDNPRSAAAISSQIDIDYKASLLPQDKVTYVEQLSQNSNVAMVGDGINDAPAMKASSIGIAMGGGTDVALETADAAITHNRLIELSGMIELSQATLANIRQNVCLALGLKAVFLVTSLFGITGLWVAVMADSGATALVTLNALRLLKFKSKFGH</sequence>
<evidence type="ECO:0000256" key="5">
    <source>
        <dbReference type="ARBA" id="ARBA00022692"/>
    </source>
</evidence>
<accession>A0A9X2BGR2</accession>
<feature type="transmembrane region" description="Helical" evidence="14">
    <location>
        <begin position="429"/>
        <end position="453"/>
    </location>
</feature>
<dbReference type="InterPro" id="IPR023298">
    <property type="entry name" value="ATPase_P-typ_TM_dom_sf"/>
</dbReference>
<keyword evidence="10 14" id="KW-1133">Transmembrane helix</keyword>
<evidence type="ECO:0000256" key="10">
    <source>
        <dbReference type="ARBA" id="ARBA00022989"/>
    </source>
</evidence>
<dbReference type="NCBIfam" id="TIGR01512">
    <property type="entry name" value="ATPase-IB2_Cd"/>
    <property type="match status" value="1"/>
</dbReference>
<feature type="compositionally biased region" description="Low complexity" evidence="15">
    <location>
        <begin position="63"/>
        <end position="79"/>
    </location>
</feature>
<dbReference type="PRINTS" id="PR00941">
    <property type="entry name" value="CDATPASE"/>
</dbReference>
<dbReference type="GO" id="GO:0005524">
    <property type="term" value="F:ATP binding"/>
    <property type="evidence" value="ECO:0007669"/>
    <property type="project" value="UniProtKB-UniRule"/>
</dbReference>
<comment type="caution">
    <text evidence="17">The sequence shown here is derived from an EMBL/GenBank/DDBJ whole genome shotgun (WGS) entry which is preliminary data.</text>
</comment>
<dbReference type="SFLD" id="SFLDG00002">
    <property type="entry name" value="C1.7:_P-type_atpase_like"/>
    <property type="match status" value="1"/>
</dbReference>
<dbReference type="Pfam" id="PF00702">
    <property type="entry name" value="Hydrolase"/>
    <property type="match status" value="1"/>
</dbReference>
<comment type="subcellular location">
    <subcellularLocation>
        <location evidence="1">Cell membrane</location>
        <topology evidence="1">Multi-pass membrane protein</topology>
    </subcellularLocation>
</comment>
<evidence type="ECO:0000256" key="9">
    <source>
        <dbReference type="ARBA" id="ARBA00022967"/>
    </source>
</evidence>
<evidence type="ECO:0000313" key="18">
    <source>
        <dbReference type="Proteomes" id="UP001139559"/>
    </source>
</evidence>
<dbReference type="PROSITE" id="PS50846">
    <property type="entry name" value="HMA_2"/>
    <property type="match status" value="1"/>
</dbReference>
<dbReference type="RefSeq" id="WP_248007249.1">
    <property type="nucleotide sequence ID" value="NZ_JAJHVV010000001.1"/>
</dbReference>
<dbReference type="SFLD" id="SFLDF00027">
    <property type="entry name" value="p-type_atpase"/>
    <property type="match status" value="1"/>
</dbReference>
<reference evidence="17" key="1">
    <citation type="submission" date="2021-11" db="EMBL/GenBank/DDBJ databases">
        <title>Vibrio ZSDE26 sp. nov. and Vibrio ZSDZ34 sp. nov., isolated from coastal seawater in Qingdao.</title>
        <authorList>
            <person name="Zhang P."/>
        </authorList>
    </citation>
    <scope>NUCLEOTIDE SEQUENCE</scope>
    <source>
        <strain evidence="17">ZSDE26</strain>
    </source>
</reference>
<dbReference type="NCBIfam" id="TIGR01494">
    <property type="entry name" value="ATPase_P-type"/>
    <property type="match status" value="1"/>
</dbReference>
<evidence type="ECO:0000256" key="2">
    <source>
        <dbReference type="ARBA" id="ARBA00006024"/>
    </source>
</evidence>
<keyword evidence="5 14" id="KW-0812">Transmembrane</keyword>
<dbReference type="InterPro" id="IPR008250">
    <property type="entry name" value="ATPase_P-typ_transduc_dom_A_sf"/>
</dbReference>
<dbReference type="SUPFAM" id="SSF55008">
    <property type="entry name" value="HMA, heavy metal-associated domain"/>
    <property type="match status" value="1"/>
</dbReference>
<dbReference type="InterPro" id="IPR018303">
    <property type="entry name" value="ATPase_P-typ_P_site"/>
</dbReference>
<keyword evidence="8 14" id="KW-0067">ATP-binding</keyword>
<keyword evidence="6 14" id="KW-0479">Metal-binding</keyword>
<keyword evidence="18" id="KW-1185">Reference proteome</keyword>
<keyword evidence="4" id="KW-0597">Phosphoprotein</keyword>
<dbReference type="EMBL" id="JAJHVV010000001">
    <property type="protein sequence ID" value="MCK6262145.1"/>
    <property type="molecule type" value="Genomic_DNA"/>
</dbReference>
<comment type="similarity">
    <text evidence="2 14">Belongs to the cation transport ATPase (P-type) (TC 3.A.3) family. Type IB subfamily.</text>
</comment>
<dbReference type="PRINTS" id="PR00119">
    <property type="entry name" value="CATATPASE"/>
</dbReference>
<proteinExistence type="inferred from homology"/>
<organism evidence="17 18">
    <name type="scientific">Vibrio amylolyticus</name>
    <dbReference type="NCBI Taxonomy" id="2847292"/>
    <lineage>
        <taxon>Bacteria</taxon>
        <taxon>Pseudomonadati</taxon>
        <taxon>Pseudomonadota</taxon>
        <taxon>Gammaproteobacteria</taxon>
        <taxon>Vibrionales</taxon>
        <taxon>Vibrionaceae</taxon>
        <taxon>Vibrio</taxon>
    </lineage>
</organism>
<dbReference type="GO" id="GO:0016887">
    <property type="term" value="F:ATP hydrolysis activity"/>
    <property type="evidence" value="ECO:0007669"/>
    <property type="project" value="InterPro"/>
</dbReference>
<evidence type="ECO:0000256" key="6">
    <source>
        <dbReference type="ARBA" id="ARBA00022723"/>
    </source>
</evidence>
<evidence type="ECO:0000256" key="3">
    <source>
        <dbReference type="ARBA" id="ARBA00022475"/>
    </source>
</evidence>
<dbReference type="GO" id="GO:0015086">
    <property type="term" value="F:cadmium ion transmembrane transporter activity"/>
    <property type="evidence" value="ECO:0007669"/>
    <property type="project" value="TreeGrafter"/>
</dbReference>
<dbReference type="SUPFAM" id="SSF81653">
    <property type="entry name" value="Calcium ATPase, transduction domain A"/>
    <property type="match status" value="1"/>
</dbReference>
<dbReference type="Gene3D" id="3.30.70.100">
    <property type="match status" value="1"/>
</dbReference>
<evidence type="ECO:0000259" key="16">
    <source>
        <dbReference type="PROSITE" id="PS50846"/>
    </source>
</evidence>
<dbReference type="InterPro" id="IPR027256">
    <property type="entry name" value="P-typ_ATPase_IB"/>
</dbReference>
<gene>
    <name evidence="17" type="ORF">KP803_02515</name>
</gene>
<dbReference type="Proteomes" id="UP001139559">
    <property type="component" value="Unassembled WGS sequence"/>
</dbReference>
<dbReference type="InterPro" id="IPR036163">
    <property type="entry name" value="HMA_dom_sf"/>
</dbReference>
<keyword evidence="11 14" id="KW-0472">Membrane</keyword>
<keyword evidence="9" id="KW-1278">Translocase</keyword>
<keyword evidence="7 14" id="KW-0547">Nucleotide-binding</keyword>
<feature type="region of interest" description="Disordered" evidence="15">
    <location>
        <begin position="1"/>
        <end position="25"/>
    </location>
</feature>
<comment type="catalytic activity">
    <reaction evidence="13">
        <text>Zn(2+)(in) + ATP + H2O = Zn(2+)(out) + ADP + phosphate + H(+)</text>
        <dbReference type="Rhea" id="RHEA:20621"/>
        <dbReference type="ChEBI" id="CHEBI:15377"/>
        <dbReference type="ChEBI" id="CHEBI:15378"/>
        <dbReference type="ChEBI" id="CHEBI:29105"/>
        <dbReference type="ChEBI" id="CHEBI:30616"/>
        <dbReference type="ChEBI" id="CHEBI:43474"/>
        <dbReference type="ChEBI" id="CHEBI:456216"/>
        <dbReference type="EC" id="7.2.2.12"/>
    </reaction>
</comment>
<dbReference type="GO" id="GO:0005886">
    <property type="term" value="C:plasma membrane"/>
    <property type="evidence" value="ECO:0007669"/>
    <property type="project" value="UniProtKB-SubCell"/>
</dbReference>
<name>A0A9X2BGR2_9VIBR</name>
<dbReference type="InterPro" id="IPR017969">
    <property type="entry name" value="Heavy-metal-associated_CS"/>
</dbReference>
<dbReference type="CDD" id="cd00371">
    <property type="entry name" value="HMA"/>
    <property type="match status" value="1"/>
</dbReference>
<dbReference type="Gene3D" id="3.40.1110.10">
    <property type="entry name" value="Calcium-transporting ATPase, cytoplasmic domain N"/>
    <property type="match status" value="1"/>
</dbReference>
<dbReference type="InterPro" id="IPR023214">
    <property type="entry name" value="HAD_sf"/>
</dbReference>
<protein>
    <recommendedName>
        <fullName evidence="12">P-type Zn(2+) transporter</fullName>
        <ecNumber evidence="12">7.2.2.12</ecNumber>
    </recommendedName>
</protein>